<evidence type="ECO:0000256" key="3">
    <source>
        <dbReference type="ARBA" id="ARBA00022642"/>
    </source>
</evidence>
<accession>A0A1U7HPB4</accession>
<keyword evidence="3 10" id="KW-0662">Pyridine nucleotide biosynthesis</keyword>
<keyword evidence="8 10" id="KW-0520">NAD</keyword>
<keyword evidence="6 10" id="KW-0547">Nucleotide-binding</keyword>
<dbReference type="Proteomes" id="UP000185984">
    <property type="component" value="Unassembled WGS sequence"/>
</dbReference>
<evidence type="ECO:0000256" key="4">
    <source>
        <dbReference type="ARBA" id="ARBA00022679"/>
    </source>
</evidence>
<protein>
    <recommendedName>
        <fullName evidence="10">Probable nicotinate-nucleotide adenylyltransferase</fullName>
        <ecNumber evidence="10">2.7.7.18</ecNumber>
    </recommendedName>
    <alternativeName>
        <fullName evidence="10">Deamido-NAD(+) diphosphorylase</fullName>
    </alternativeName>
    <alternativeName>
        <fullName evidence="10">Deamido-NAD(+) pyrophosphorylase</fullName>
    </alternativeName>
    <alternativeName>
        <fullName evidence="10">Nicotinate mononucleotide adenylyltransferase</fullName>
        <shortName evidence="10">NaMN adenylyltransferase</shortName>
    </alternativeName>
</protein>
<keyword evidence="13" id="KW-1185">Reference proteome</keyword>
<evidence type="ECO:0000256" key="6">
    <source>
        <dbReference type="ARBA" id="ARBA00022741"/>
    </source>
</evidence>
<keyword evidence="7 10" id="KW-0067">ATP-binding</keyword>
<evidence type="ECO:0000259" key="11">
    <source>
        <dbReference type="Pfam" id="PF01467"/>
    </source>
</evidence>
<evidence type="ECO:0000256" key="8">
    <source>
        <dbReference type="ARBA" id="ARBA00023027"/>
    </source>
</evidence>
<dbReference type="InterPro" id="IPR014729">
    <property type="entry name" value="Rossmann-like_a/b/a_fold"/>
</dbReference>
<comment type="catalytic activity">
    <reaction evidence="9 10">
        <text>nicotinate beta-D-ribonucleotide + ATP + H(+) = deamido-NAD(+) + diphosphate</text>
        <dbReference type="Rhea" id="RHEA:22860"/>
        <dbReference type="ChEBI" id="CHEBI:15378"/>
        <dbReference type="ChEBI" id="CHEBI:30616"/>
        <dbReference type="ChEBI" id="CHEBI:33019"/>
        <dbReference type="ChEBI" id="CHEBI:57502"/>
        <dbReference type="ChEBI" id="CHEBI:58437"/>
        <dbReference type="EC" id="2.7.7.18"/>
    </reaction>
</comment>
<comment type="similarity">
    <text evidence="10">Belongs to the NadD family.</text>
</comment>
<dbReference type="UniPathway" id="UPA00253">
    <property type="reaction ID" value="UER00332"/>
</dbReference>
<organism evidence="12 13">
    <name type="scientific">Chroogloeocystis siderophila 5.2 s.c.1</name>
    <dbReference type="NCBI Taxonomy" id="247279"/>
    <lineage>
        <taxon>Bacteria</taxon>
        <taxon>Bacillati</taxon>
        <taxon>Cyanobacteriota</taxon>
        <taxon>Cyanophyceae</taxon>
        <taxon>Oscillatoriophycideae</taxon>
        <taxon>Chroococcales</taxon>
        <taxon>Chroococcaceae</taxon>
        <taxon>Chroogloeocystis</taxon>
    </lineage>
</organism>
<evidence type="ECO:0000313" key="12">
    <source>
        <dbReference type="EMBL" id="OKH25426.1"/>
    </source>
</evidence>
<dbReference type="InterPro" id="IPR004821">
    <property type="entry name" value="Cyt_trans-like"/>
</dbReference>
<evidence type="ECO:0000256" key="10">
    <source>
        <dbReference type="HAMAP-Rule" id="MF_00244"/>
    </source>
</evidence>
<dbReference type="PANTHER" id="PTHR39321:SF3">
    <property type="entry name" value="PHOSPHOPANTETHEINE ADENYLYLTRANSFERASE"/>
    <property type="match status" value="1"/>
</dbReference>
<proteinExistence type="inferred from homology"/>
<gene>
    <name evidence="10" type="primary">nadD</name>
    <name evidence="12" type="ORF">NIES1031_13715</name>
</gene>
<dbReference type="GO" id="GO:0005524">
    <property type="term" value="F:ATP binding"/>
    <property type="evidence" value="ECO:0007669"/>
    <property type="project" value="UniProtKB-KW"/>
</dbReference>
<dbReference type="Gene3D" id="3.40.50.620">
    <property type="entry name" value="HUPs"/>
    <property type="match status" value="1"/>
</dbReference>
<dbReference type="OrthoDB" id="5295945at2"/>
<dbReference type="SUPFAM" id="SSF52374">
    <property type="entry name" value="Nucleotidylyl transferase"/>
    <property type="match status" value="1"/>
</dbReference>
<evidence type="ECO:0000256" key="7">
    <source>
        <dbReference type="ARBA" id="ARBA00022840"/>
    </source>
</evidence>
<dbReference type="CDD" id="cd02165">
    <property type="entry name" value="NMNAT"/>
    <property type="match status" value="1"/>
</dbReference>
<dbReference type="PANTHER" id="PTHR39321">
    <property type="entry name" value="NICOTINATE-NUCLEOTIDE ADENYLYLTRANSFERASE-RELATED"/>
    <property type="match status" value="1"/>
</dbReference>
<dbReference type="InterPro" id="IPR005248">
    <property type="entry name" value="NadD/NMNAT"/>
</dbReference>
<dbReference type="HAMAP" id="MF_00244">
    <property type="entry name" value="NaMN_adenylyltr"/>
    <property type="match status" value="1"/>
</dbReference>
<dbReference type="Pfam" id="PF01467">
    <property type="entry name" value="CTP_transf_like"/>
    <property type="match status" value="1"/>
</dbReference>
<evidence type="ECO:0000313" key="13">
    <source>
        <dbReference type="Proteomes" id="UP000185984"/>
    </source>
</evidence>
<evidence type="ECO:0000256" key="2">
    <source>
        <dbReference type="ARBA" id="ARBA00005019"/>
    </source>
</evidence>
<dbReference type="EC" id="2.7.7.18" evidence="10"/>
<evidence type="ECO:0000256" key="9">
    <source>
        <dbReference type="ARBA" id="ARBA00048721"/>
    </source>
</evidence>
<comment type="caution">
    <text evidence="12">The sequence shown here is derived from an EMBL/GenBank/DDBJ whole genome shotgun (WGS) entry which is preliminary data.</text>
</comment>
<dbReference type="NCBIfam" id="NF000840">
    <property type="entry name" value="PRK00071.1-3"/>
    <property type="match status" value="1"/>
</dbReference>
<dbReference type="NCBIfam" id="TIGR00482">
    <property type="entry name" value="nicotinate (nicotinamide) nucleotide adenylyltransferase"/>
    <property type="match status" value="1"/>
</dbReference>
<dbReference type="AlphaFoldDB" id="A0A1U7HPB4"/>
<dbReference type="EMBL" id="MRCC01000010">
    <property type="protein sequence ID" value="OKH25426.1"/>
    <property type="molecule type" value="Genomic_DNA"/>
</dbReference>
<dbReference type="STRING" id="247279.NIES1031_13715"/>
<keyword evidence="5 10" id="KW-0548">Nucleotidyltransferase</keyword>
<name>A0A1U7HPB4_9CHRO</name>
<dbReference type="GO" id="GO:0009435">
    <property type="term" value="P:NAD+ biosynthetic process"/>
    <property type="evidence" value="ECO:0007669"/>
    <property type="project" value="UniProtKB-UniRule"/>
</dbReference>
<comment type="pathway">
    <text evidence="2 10">Cofactor biosynthesis; NAD(+) biosynthesis; deamido-NAD(+) from nicotinate D-ribonucleotide: step 1/1.</text>
</comment>
<dbReference type="GO" id="GO:0004515">
    <property type="term" value="F:nicotinate-nucleotide adenylyltransferase activity"/>
    <property type="evidence" value="ECO:0007669"/>
    <property type="project" value="UniProtKB-UniRule"/>
</dbReference>
<reference evidence="12 13" key="1">
    <citation type="submission" date="2016-11" db="EMBL/GenBank/DDBJ databases">
        <title>Draft Genome Sequences of Nine Cyanobacterial Strains from Diverse Habitats.</title>
        <authorList>
            <person name="Zhu T."/>
            <person name="Hou S."/>
            <person name="Lu X."/>
            <person name="Hess W.R."/>
        </authorList>
    </citation>
    <scope>NUCLEOTIDE SEQUENCE [LARGE SCALE GENOMIC DNA]</scope>
    <source>
        <strain evidence="12 13">5.2 s.c.1</strain>
    </source>
</reference>
<dbReference type="RefSeq" id="WP_073550001.1">
    <property type="nucleotide sequence ID" value="NZ_MRCC01000010.1"/>
</dbReference>
<evidence type="ECO:0000256" key="5">
    <source>
        <dbReference type="ARBA" id="ARBA00022695"/>
    </source>
</evidence>
<dbReference type="NCBIfam" id="TIGR00125">
    <property type="entry name" value="cyt_tran_rel"/>
    <property type="match status" value="1"/>
</dbReference>
<sequence length="216" mass="24903">MQYSRHKVGILGGTFDPVHWGHLLIAEAAVSQANLKQVIWVPTRYPHYKNATAFEHRWQMVQMAIADNPAFKIAPATVNCTEKSYAIQTLIDLKTLHPNTQWSWIVGLDAFETLPRWYRHQELVAECQWLVAPRLPATLKLEQSKAIATHSQLLCEQIVQKLESQGLSIDWQILHLPYVGISSSLIRALCRDRLSIRYLVPEAVRLYIKKHKLYSR</sequence>
<keyword evidence="4 10" id="KW-0808">Transferase</keyword>
<comment type="function">
    <text evidence="1 10">Catalyzes the reversible adenylation of nicotinate mononucleotide (NaMN) to nicotinic acid adenine dinucleotide (NaAD).</text>
</comment>
<evidence type="ECO:0000256" key="1">
    <source>
        <dbReference type="ARBA" id="ARBA00002324"/>
    </source>
</evidence>
<feature type="domain" description="Cytidyltransferase-like" evidence="11">
    <location>
        <begin position="10"/>
        <end position="188"/>
    </location>
</feature>